<proteinExistence type="predicted"/>
<reference evidence="1 2" key="1">
    <citation type="submission" date="2021-06" db="EMBL/GenBank/DDBJ databases">
        <authorList>
            <person name="Palmer J.M."/>
        </authorList>
    </citation>
    <scope>NUCLEOTIDE SEQUENCE [LARGE SCALE GENOMIC DNA]</scope>
    <source>
        <strain evidence="1 2">XR_2019</strain>
        <tissue evidence="1">Muscle</tissue>
    </source>
</reference>
<dbReference type="EMBL" id="JAHRIM010095637">
    <property type="protein sequence ID" value="MEQ2278353.1"/>
    <property type="molecule type" value="Genomic_DNA"/>
</dbReference>
<organism evidence="1 2">
    <name type="scientific">Xenotaenia resolanae</name>
    <dbReference type="NCBI Taxonomy" id="208358"/>
    <lineage>
        <taxon>Eukaryota</taxon>
        <taxon>Metazoa</taxon>
        <taxon>Chordata</taxon>
        <taxon>Craniata</taxon>
        <taxon>Vertebrata</taxon>
        <taxon>Euteleostomi</taxon>
        <taxon>Actinopterygii</taxon>
        <taxon>Neopterygii</taxon>
        <taxon>Teleostei</taxon>
        <taxon>Neoteleostei</taxon>
        <taxon>Acanthomorphata</taxon>
        <taxon>Ovalentaria</taxon>
        <taxon>Atherinomorphae</taxon>
        <taxon>Cyprinodontiformes</taxon>
        <taxon>Goodeidae</taxon>
        <taxon>Xenotaenia</taxon>
    </lineage>
</organism>
<protein>
    <submittedName>
        <fullName evidence="1">Uncharacterized protein</fullName>
    </submittedName>
</protein>
<name>A0ABV0XAM7_9TELE</name>
<keyword evidence="2" id="KW-1185">Reference proteome</keyword>
<evidence type="ECO:0000313" key="2">
    <source>
        <dbReference type="Proteomes" id="UP001444071"/>
    </source>
</evidence>
<sequence length="231" mass="25631">MKILQRRLACIASLPGRDWYLPSSGLQPSNDSRGEKVHAGLGATARWGSQPDLATALLPLEDVLELDHEDVDELISELLISEDDNEDEFLIPSPHAAKPGTPLVSREGGESAIASPAMCIDMQTVCKCAASRLNIPWPEIVAETTRSHYEGKKLPQITKVTKQLSPERATLSVGRLRFRELPLWTSRTWRSWASTACPQWSCWWQRTCTRGCKCPPKTPHCHPSQTVSSPP</sequence>
<gene>
    <name evidence="1" type="ORF">XENORESO_016693</name>
</gene>
<accession>A0ABV0XAM7</accession>
<comment type="caution">
    <text evidence="1">The sequence shown here is derived from an EMBL/GenBank/DDBJ whole genome shotgun (WGS) entry which is preliminary data.</text>
</comment>
<evidence type="ECO:0000313" key="1">
    <source>
        <dbReference type="EMBL" id="MEQ2278353.1"/>
    </source>
</evidence>
<dbReference type="Proteomes" id="UP001444071">
    <property type="component" value="Unassembled WGS sequence"/>
</dbReference>